<dbReference type="Pfam" id="PF00704">
    <property type="entry name" value="Glyco_hydro_18"/>
    <property type="match status" value="1"/>
</dbReference>
<sequence length="447" mass="48799">MFPHKLRHTITQFVAATVALMVLAAGCFGAVICMFGQTNLHRIATLEASKLADVELNQLVGTTNYAKDESATDNTVLHAVSSTLHLPFTDPLTMLTAQLPETQTEVTQNTSGQSSLIQSISSWAATTNKIAMGWLTSTSSSACIQMLKDNPGINVASPTWFTLNDASGNISGNVLPDVVTYAHQHNIKVWVLVSNDFSSSLTHAVLQNPKARANLIDELSYQAKVYHLDGINVDFENVAAADRDAFTAFMKQLHDTLSPAGVNLSVDVAPDIVPFNDSAAFFHAGLSDSVDEMVLMAYDEHWSSDQDPGPVADMPWVTQSVNDLLDTGVPTDKLVLGMPFYTELWHVHKNGHVTSKAVGISNDSITGALAQYHAQAGQWNDQLDLMYTRQQQTDGYMEMWYPSQKTYSDDLNLVNQNGLAGVAVWSLDWSDKKTWSSVVNALRNTVS</sequence>
<reference evidence="2 3" key="1">
    <citation type="journal article" date="2024" name="Int. J. Mol. Sci.">
        <title>Exploration of Alicyclobacillus spp. Genome in Search of Antibiotic Resistance.</title>
        <authorList>
            <person name="Bucka-Kolendo J."/>
            <person name="Kiousi D.E."/>
            <person name="Dekowska A."/>
            <person name="Mikolajczuk-Szczyrba A."/>
            <person name="Karadedos D.M."/>
            <person name="Michael P."/>
            <person name="Galanis A."/>
            <person name="Sokolowska B."/>
        </authorList>
    </citation>
    <scope>NUCLEOTIDE SEQUENCE [LARGE SCALE GENOMIC DNA]</scope>
    <source>
        <strain evidence="2 3">KKP 3000</strain>
    </source>
</reference>
<proteinExistence type="predicted"/>
<dbReference type="PANTHER" id="PTHR46066">
    <property type="entry name" value="CHITINASE DOMAIN-CONTAINING PROTEIN 1 FAMILY MEMBER"/>
    <property type="match status" value="1"/>
</dbReference>
<evidence type="ECO:0000313" key="2">
    <source>
        <dbReference type="EMBL" id="MFB5191177.1"/>
    </source>
</evidence>
<keyword evidence="2" id="KW-0378">Hydrolase</keyword>
<comment type="caution">
    <text evidence="2">The sequence shown here is derived from an EMBL/GenBank/DDBJ whole genome shotgun (WGS) entry which is preliminary data.</text>
</comment>
<dbReference type="InterPro" id="IPR017853">
    <property type="entry name" value="GH"/>
</dbReference>
<dbReference type="SMART" id="SM00636">
    <property type="entry name" value="Glyco_18"/>
    <property type="match status" value="1"/>
</dbReference>
<dbReference type="GO" id="GO:0016787">
    <property type="term" value="F:hydrolase activity"/>
    <property type="evidence" value="ECO:0007669"/>
    <property type="project" value="UniProtKB-KW"/>
</dbReference>
<dbReference type="InterPro" id="IPR001223">
    <property type="entry name" value="Glyco_hydro18_cat"/>
</dbReference>
<dbReference type="EMBL" id="JBDXSU010000009">
    <property type="protein sequence ID" value="MFB5191177.1"/>
    <property type="molecule type" value="Genomic_DNA"/>
</dbReference>
<feature type="domain" description="GH18" evidence="1">
    <location>
        <begin position="128"/>
        <end position="445"/>
    </location>
</feature>
<dbReference type="PROSITE" id="PS51257">
    <property type="entry name" value="PROKAR_LIPOPROTEIN"/>
    <property type="match status" value="1"/>
</dbReference>
<dbReference type="Gene3D" id="3.20.20.80">
    <property type="entry name" value="Glycosidases"/>
    <property type="match status" value="1"/>
</dbReference>
<gene>
    <name evidence="2" type="ORF">KKP3000_004681</name>
</gene>
<protein>
    <submittedName>
        <fullName evidence="2">Glycosyl hydrolase family 18 protein</fullName>
    </submittedName>
</protein>
<dbReference type="InterPro" id="IPR029070">
    <property type="entry name" value="Chitinase_insertion_sf"/>
</dbReference>
<dbReference type="Proteomes" id="UP001579974">
    <property type="component" value="Unassembled WGS sequence"/>
</dbReference>
<dbReference type="Gene3D" id="3.10.50.10">
    <property type="match status" value="1"/>
</dbReference>
<accession>A0ABV5AHN0</accession>
<dbReference type="InterPro" id="IPR011583">
    <property type="entry name" value="Chitinase_II/V-like_cat"/>
</dbReference>
<dbReference type="PROSITE" id="PS51910">
    <property type="entry name" value="GH18_2"/>
    <property type="match status" value="1"/>
</dbReference>
<evidence type="ECO:0000259" key="1">
    <source>
        <dbReference type="PROSITE" id="PS51910"/>
    </source>
</evidence>
<dbReference type="RefSeq" id="WP_275476629.1">
    <property type="nucleotide sequence ID" value="NZ_CP162940.1"/>
</dbReference>
<organism evidence="2 3">
    <name type="scientific">Alicyclobacillus fastidiosus</name>
    <dbReference type="NCBI Taxonomy" id="392011"/>
    <lineage>
        <taxon>Bacteria</taxon>
        <taxon>Bacillati</taxon>
        <taxon>Bacillota</taxon>
        <taxon>Bacilli</taxon>
        <taxon>Bacillales</taxon>
        <taxon>Alicyclobacillaceae</taxon>
        <taxon>Alicyclobacillus</taxon>
    </lineage>
</organism>
<name>A0ABV5AHN0_9BACL</name>
<keyword evidence="3" id="KW-1185">Reference proteome</keyword>
<dbReference type="PANTHER" id="PTHR46066:SF2">
    <property type="entry name" value="CHITINASE DOMAIN-CONTAINING PROTEIN 1"/>
    <property type="match status" value="1"/>
</dbReference>
<dbReference type="SUPFAM" id="SSF51445">
    <property type="entry name" value="(Trans)glycosidases"/>
    <property type="match status" value="1"/>
</dbReference>
<evidence type="ECO:0000313" key="3">
    <source>
        <dbReference type="Proteomes" id="UP001579974"/>
    </source>
</evidence>